<evidence type="ECO:0000256" key="1">
    <source>
        <dbReference type="SAM" id="Phobius"/>
    </source>
</evidence>
<dbReference type="Proteomes" id="UP001152747">
    <property type="component" value="Unassembled WGS sequence"/>
</dbReference>
<keyword evidence="1" id="KW-0812">Transmembrane</keyword>
<gene>
    <name evidence="2" type="ORF">CAMP_LOCUS11356</name>
</gene>
<name>A0A9P1N3N5_9PELO</name>
<feature type="transmembrane region" description="Helical" evidence="1">
    <location>
        <begin position="73"/>
        <end position="91"/>
    </location>
</feature>
<feature type="transmembrane region" description="Helical" evidence="1">
    <location>
        <begin position="103"/>
        <end position="125"/>
    </location>
</feature>
<dbReference type="EMBL" id="CANHGI010000004">
    <property type="protein sequence ID" value="CAI5448719.1"/>
    <property type="molecule type" value="Genomic_DNA"/>
</dbReference>
<evidence type="ECO:0000313" key="2">
    <source>
        <dbReference type="EMBL" id="CAI5448719.1"/>
    </source>
</evidence>
<proteinExistence type="predicted"/>
<comment type="caution">
    <text evidence="2">The sequence shown here is derived from an EMBL/GenBank/DDBJ whole genome shotgun (WGS) entry which is preliminary data.</text>
</comment>
<dbReference type="AlphaFoldDB" id="A0A9P1N3N5"/>
<keyword evidence="3" id="KW-1185">Reference proteome</keyword>
<evidence type="ECO:0000313" key="3">
    <source>
        <dbReference type="Proteomes" id="UP001152747"/>
    </source>
</evidence>
<keyword evidence="1" id="KW-0472">Membrane</keyword>
<reference evidence="2" key="1">
    <citation type="submission" date="2022-11" db="EMBL/GenBank/DDBJ databases">
        <authorList>
            <person name="Kikuchi T."/>
        </authorList>
    </citation>
    <scope>NUCLEOTIDE SEQUENCE</scope>
    <source>
        <strain evidence="2">PS1010</strain>
    </source>
</reference>
<organism evidence="2 3">
    <name type="scientific">Caenorhabditis angaria</name>
    <dbReference type="NCBI Taxonomy" id="860376"/>
    <lineage>
        <taxon>Eukaryota</taxon>
        <taxon>Metazoa</taxon>
        <taxon>Ecdysozoa</taxon>
        <taxon>Nematoda</taxon>
        <taxon>Chromadorea</taxon>
        <taxon>Rhabditida</taxon>
        <taxon>Rhabditina</taxon>
        <taxon>Rhabditomorpha</taxon>
        <taxon>Rhabditoidea</taxon>
        <taxon>Rhabditidae</taxon>
        <taxon>Peloderinae</taxon>
        <taxon>Caenorhabditis</taxon>
    </lineage>
</organism>
<accession>A0A9P1N3N5</accession>
<sequence>MIGSFATLYGFNLEQTWYLSEKGIWETLDSSRDGGFRKRIIHTKIVTDVIFVILTYLTHRRMKKLSITNQKSILKLLILHVPIQIIFYVYQTHVMFRTNEVTFMELFLNTILVFEYSGNAFLLLITNKRTRTQLLGWFKAKENSNKISTTITF</sequence>
<protein>
    <submittedName>
        <fullName evidence="2">Uncharacterized protein</fullName>
    </submittedName>
</protein>
<feature type="transmembrane region" description="Helical" evidence="1">
    <location>
        <begin position="40"/>
        <end position="57"/>
    </location>
</feature>
<keyword evidence="1" id="KW-1133">Transmembrane helix</keyword>